<dbReference type="Proteomes" id="UP000595437">
    <property type="component" value="Chromosome 4"/>
</dbReference>
<sequence length="55" mass="6250">MIQQREKILLVSFWMWRSDKPACPVSNSVVRQSCGTVTDAGLLWRDDADIQDPGE</sequence>
<dbReference type="AlphaFoldDB" id="A0A7T8KEL4"/>
<evidence type="ECO:0000313" key="1">
    <source>
        <dbReference type="EMBL" id="QQP54495.1"/>
    </source>
</evidence>
<keyword evidence="2" id="KW-1185">Reference proteome</keyword>
<evidence type="ECO:0000313" key="2">
    <source>
        <dbReference type="Proteomes" id="UP000595437"/>
    </source>
</evidence>
<proteinExistence type="predicted"/>
<dbReference type="EMBL" id="CP045893">
    <property type="protein sequence ID" value="QQP54495.1"/>
    <property type="molecule type" value="Genomic_DNA"/>
</dbReference>
<accession>A0A7T8KEL4</accession>
<gene>
    <name evidence="1" type="ORF">FKW44_007345</name>
</gene>
<name>A0A7T8KEL4_CALRO</name>
<organism evidence="1 2">
    <name type="scientific">Caligus rogercresseyi</name>
    <name type="common">Sea louse</name>
    <dbReference type="NCBI Taxonomy" id="217165"/>
    <lineage>
        <taxon>Eukaryota</taxon>
        <taxon>Metazoa</taxon>
        <taxon>Ecdysozoa</taxon>
        <taxon>Arthropoda</taxon>
        <taxon>Crustacea</taxon>
        <taxon>Multicrustacea</taxon>
        <taxon>Hexanauplia</taxon>
        <taxon>Copepoda</taxon>
        <taxon>Siphonostomatoida</taxon>
        <taxon>Caligidae</taxon>
        <taxon>Caligus</taxon>
    </lineage>
</organism>
<protein>
    <submittedName>
        <fullName evidence="1">Uncharacterized protein</fullName>
    </submittedName>
</protein>
<reference evidence="2" key="1">
    <citation type="submission" date="2021-01" db="EMBL/GenBank/DDBJ databases">
        <title>Caligus Genome Assembly.</title>
        <authorList>
            <person name="Gallardo-Escarate C."/>
        </authorList>
    </citation>
    <scope>NUCLEOTIDE SEQUENCE [LARGE SCALE GENOMIC DNA]</scope>
</reference>